<gene>
    <name evidence="2" type="ORF">PQG45_01365</name>
</gene>
<dbReference type="EMBL" id="JAVNWW010000001">
    <property type="protein sequence ID" value="MDU0807678.1"/>
    <property type="molecule type" value="Genomic_DNA"/>
</dbReference>
<dbReference type="InterPro" id="IPR050312">
    <property type="entry name" value="IolE/XylAMocC-like"/>
</dbReference>
<dbReference type="Pfam" id="PF01261">
    <property type="entry name" value="AP_endonuc_2"/>
    <property type="match status" value="1"/>
</dbReference>
<evidence type="ECO:0000313" key="2">
    <source>
        <dbReference type="EMBL" id="MDU0807678.1"/>
    </source>
</evidence>
<organism evidence="2 3">
    <name type="scientific">Aquirufa regiilacus</name>
    <dbReference type="NCBI Taxonomy" id="3024868"/>
    <lineage>
        <taxon>Bacteria</taxon>
        <taxon>Pseudomonadati</taxon>
        <taxon>Bacteroidota</taxon>
        <taxon>Cytophagia</taxon>
        <taxon>Cytophagales</taxon>
        <taxon>Flectobacillaceae</taxon>
        <taxon>Aquirufa</taxon>
    </lineage>
</organism>
<comment type="caution">
    <text evidence="2">The sequence shown here is derived from an EMBL/GenBank/DDBJ whole genome shotgun (WGS) entry which is preliminary data.</text>
</comment>
<dbReference type="Gene3D" id="3.20.20.150">
    <property type="entry name" value="Divalent-metal-dependent TIM barrel enzymes"/>
    <property type="match status" value="1"/>
</dbReference>
<accession>A0ABU3TP86</accession>
<evidence type="ECO:0000313" key="3">
    <source>
        <dbReference type="Proteomes" id="UP001249959"/>
    </source>
</evidence>
<dbReference type="InterPro" id="IPR036237">
    <property type="entry name" value="Xyl_isomerase-like_sf"/>
</dbReference>
<name>A0ABU3TP86_9BACT</name>
<sequence length="292" mass="32294">MERRHFLKQSSAYLAGSFFLPSILNAAPRPMGVQLFTLFMTLDQDVKGNMQKIADLGYKDIESAFSRIGGFYGMSAMEFSDLNKSLGMNWVSHHVMGAPFKPRPGFDTSKMPRMNNLRDDAQAIVDSLKGTTVKYLVCANIPVENKEEVAEAVQVLTKAGKIANAAGLTLCYHNHDREFMDVDGQKAFEVFSKEIPADLLKFELDLGWATKAGVDPVALFKAQPGRFPLCHIKDFDEGFKNIVPAGSGIVNFKRILDASSIAGMKHFFIEHDMPKDAIESLTIGKKNIGPLL</sequence>
<protein>
    <submittedName>
        <fullName evidence="2">TIM barrel protein</fullName>
    </submittedName>
</protein>
<feature type="domain" description="Xylose isomerase-like TIM barrel" evidence="1">
    <location>
        <begin position="51"/>
        <end position="259"/>
    </location>
</feature>
<evidence type="ECO:0000259" key="1">
    <source>
        <dbReference type="Pfam" id="PF01261"/>
    </source>
</evidence>
<dbReference type="InterPro" id="IPR013022">
    <property type="entry name" value="Xyl_isomerase-like_TIM-brl"/>
</dbReference>
<dbReference type="Proteomes" id="UP001249959">
    <property type="component" value="Unassembled WGS sequence"/>
</dbReference>
<dbReference type="PANTHER" id="PTHR12110:SF41">
    <property type="entry name" value="INOSOSE DEHYDRATASE"/>
    <property type="match status" value="1"/>
</dbReference>
<proteinExistence type="predicted"/>
<dbReference type="RefSeq" id="WP_316070145.1">
    <property type="nucleotide sequence ID" value="NZ_JAVNWW010000001.1"/>
</dbReference>
<keyword evidence="3" id="KW-1185">Reference proteome</keyword>
<dbReference type="PANTHER" id="PTHR12110">
    <property type="entry name" value="HYDROXYPYRUVATE ISOMERASE"/>
    <property type="match status" value="1"/>
</dbReference>
<dbReference type="SUPFAM" id="SSF51658">
    <property type="entry name" value="Xylose isomerase-like"/>
    <property type="match status" value="1"/>
</dbReference>
<reference evidence="2 3" key="1">
    <citation type="submission" date="2023-09" db="EMBL/GenBank/DDBJ databases">
        <title>Aquirufa genomes.</title>
        <authorList>
            <person name="Pitt A."/>
        </authorList>
    </citation>
    <scope>NUCLEOTIDE SEQUENCE [LARGE SCALE GENOMIC DNA]</scope>
    <source>
        <strain evidence="2 3">LEOWEIH-7C</strain>
    </source>
</reference>